<evidence type="ECO:0000256" key="6">
    <source>
        <dbReference type="SAM" id="Phobius"/>
    </source>
</evidence>
<evidence type="ECO:0000256" key="1">
    <source>
        <dbReference type="ARBA" id="ARBA00004370"/>
    </source>
</evidence>
<feature type="transmembrane region" description="Helical" evidence="6">
    <location>
        <begin position="283"/>
        <end position="300"/>
    </location>
</feature>
<feature type="transmembrane region" description="Helical" evidence="6">
    <location>
        <begin position="57"/>
        <end position="75"/>
    </location>
</feature>
<dbReference type="Pfam" id="PF01066">
    <property type="entry name" value="CDP-OH_P_transf"/>
    <property type="match status" value="1"/>
</dbReference>
<evidence type="ECO:0000256" key="2">
    <source>
        <dbReference type="ARBA" id="ARBA00010441"/>
    </source>
</evidence>
<dbReference type="RefSeq" id="XP_024332369.1">
    <property type="nucleotide sequence ID" value="XM_024473636.1"/>
</dbReference>
<dbReference type="AlphaFoldDB" id="A0A0F9YW20"/>
<dbReference type="PROSITE" id="PS00379">
    <property type="entry name" value="CDP_ALCOHOL_P_TRANSF"/>
    <property type="match status" value="1"/>
</dbReference>
<evidence type="ECO:0000256" key="3">
    <source>
        <dbReference type="ARBA" id="ARBA00022679"/>
    </source>
</evidence>
<evidence type="ECO:0000313" key="8">
    <source>
        <dbReference type="Proteomes" id="UP000034350"/>
    </source>
</evidence>
<evidence type="ECO:0000313" key="7">
    <source>
        <dbReference type="EMBL" id="KKO76627.1"/>
    </source>
</evidence>
<comment type="similarity">
    <text evidence="2 5">Belongs to the CDP-alcohol phosphatidyltransferase class-I family.</text>
</comment>
<evidence type="ECO:0000256" key="5">
    <source>
        <dbReference type="RuleBase" id="RU003750"/>
    </source>
</evidence>
<dbReference type="OrthoDB" id="196717at2759"/>
<dbReference type="PANTHER" id="PTHR10414:SF37">
    <property type="entry name" value="BB IN A BOXCAR, ISOFORM C"/>
    <property type="match status" value="1"/>
</dbReference>
<dbReference type="VEuPathDB" id="MicrosporidiaDB:AAJ76_100033851"/>
<gene>
    <name evidence="7" type="ORF">AAJ76_100033851</name>
</gene>
<dbReference type="InterPro" id="IPR000462">
    <property type="entry name" value="CDP-OH_P_trans"/>
</dbReference>
<keyword evidence="6" id="KW-1133">Transmembrane helix</keyword>
<dbReference type="PIRSF" id="PIRSF015665">
    <property type="entry name" value="CHOPT"/>
    <property type="match status" value="1"/>
</dbReference>
<dbReference type="GO" id="GO:0008654">
    <property type="term" value="P:phospholipid biosynthetic process"/>
    <property type="evidence" value="ECO:0007669"/>
    <property type="project" value="InterPro"/>
</dbReference>
<dbReference type="VEuPathDB" id="MicrosporidiaDB:G9O61_00g001820"/>
<dbReference type="GO" id="GO:0016780">
    <property type="term" value="F:phosphotransferase activity, for other substituted phosphate groups"/>
    <property type="evidence" value="ECO:0007669"/>
    <property type="project" value="InterPro"/>
</dbReference>
<feature type="transmembrane region" description="Helical" evidence="6">
    <location>
        <begin position="213"/>
        <end position="235"/>
    </location>
</feature>
<feature type="transmembrane region" description="Helical" evidence="6">
    <location>
        <begin position="173"/>
        <end position="193"/>
    </location>
</feature>
<comment type="subcellular location">
    <subcellularLocation>
        <location evidence="1">Membrane</location>
    </subcellularLocation>
</comment>
<dbReference type="PANTHER" id="PTHR10414">
    <property type="entry name" value="ETHANOLAMINEPHOSPHOTRANSFERASE"/>
    <property type="match status" value="1"/>
</dbReference>
<dbReference type="Gene3D" id="1.20.120.1760">
    <property type="match status" value="1"/>
</dbReference>
<feature type="transmembrane region" description="Helical" evidence="6">
    <location>
        <begin position="312"/>
        <end position="332"/>
    </location>
</feature>
<evidence type="ECO:0000256" key="4">
    <source>
        <dbReference type="ARBA" id="ARBA00023136"/>
    </source>
</evidence>
<dbReference type="EMBL" id="JPQZ01000001">
    <property type="protein sequence ID" value="KKO76627.1"/>
    <property type="molecule type" value="Genomic_DNA"/>
</dbReference>
<feature type="transmembrane region" description="Helical" evidence="6">
    <location>
        <begin position="142"/>
        <end position="161"/>
    </location>
</feature>
<keyword evidence="8" id="KW-1185">Reference proteome</keyword>
<name>A0A0F9YW20_9MICR</name>
<dbReference type="VEuPathDB" id="MicrosporidiaDB:NCER_101291"/>
<organism evidence="7 8">
    <name type="scientific">Vairimorpha ceranae</name>
    <dbReference type="NCBI Taxonomy" id="40302"/>
    <lineage>
        <taxon>Eukaryota</taxon>
        <taxon>Fungi</taxon>
        <taxon>Fungi incertae sedis</taxon>
        <taxon>Microsporidia</taxon>
        <taxon>Nosematidae</taxon>
        <taxon>Vairimorpha</taxon>
    </lineage>
</organism>
<keyword evidence="3 5" id="KW-0808">Transferase</keyword>
<keyword evidence="6" id="KW-0812">Transmembrane</keyword>
<dbReference type="GeneID" id="36318532"/>
<dbReference type="InterPro" id="IPR048254">
    <property type="entry name" value="CDP_ALCOHOL_P_TRANSF_CS"/>
</dbReference>
<accession>A0A0F9YW20</accession>
<proteinExistence type="inferred from homology"/>
<dbReference type="Proteomes" id="UP000034350">
    <property type="component" value="Unassembled WGS sequence"/>
</dbReference>
<dbReference type="InterPro" id="IPR014472">
    <property type="entry name" value="CHOPT"/>
</dbReference>
<reference evidence="7 8" key="1">
    <citation type="journal article" date="2015" name="Environ. Microbiol.">
        <title>Genome analyses suggest the presence of polyploidy and recent human-driven expansions in eight global populations of the honeybee pathogen Nosema ceranae.</title>
        <authorList>
            <person name="Pelin A."/>
            <person name="Selman M."/>
            <person name="Aris-Brosou S."/>
            <person name="Farinelli L."/>
            <person name="Corradi N."/>
        </authorList>
    </citation>
    <scope>NUCLEOTIDE SEQUENCE [LARGE SCALE GENOMIC DNA]</scope>
    <source>
        <strain evidence="7 8">PA08 1199</strain>
    </source>
</reference>
<feature type="transmembrane region" description="Helical" evidence="6">
    <location>
        <begin position="81"/>
        <end position="98"/>
    </location>
</feature>
<feature type="transmembrane region" description="Helical" evidence="6">
    <location>
        <begin position="338"/>
        <end position="360"/>
    </location>
</feature>
<dbReference type="InterPro" id="IPR043130">
    <property type="entry name" value="CDP-OH_PTrfase_TM_dom"/>
</dbReference>
<comment type="caution">
    <text evidence="7">The sequence shown here is derived from an EMBL/GenBank/DDBJ whole genome shotgun (WGS) entry which is preliminary data.</text>
</comment>
<dbReference type="GO" id="GO:0016020">
    <property type="term" value="C:membrane"/>
    <property type="evidence" value="ECO:0007669"/>
    <property type="project" value="UniProtKB-SubCell"/>
</dbReference>
<keyword evidence="4 6" id="KW-0472">Membrane</keyword>
<feature type="transmembrane region" description="Helical" evidence="6">
    <location>
        <begin position="256"/>
        <end position="277"/>
    </location>
</feature>
<sequence length="378" mass="43933">MFSLFKTKLTQKEEYCLRNHKYRCIDRSILSAYIFKRYTSFVLNNTPETISPNMLTLFGYIIMLFNFITVILYDVELCCKESWISLFSAMCLFFYFTMDNLDGAQARKLKEMSPLGQLFDHGVDSCVVFFCMITLISSLRLGLSLTSLLVILTVMYGFYFSGLEEKFTGLFEFGFISGPTEGIMFIIILHLMSAFRDTSLSYTVDCFTHHSSLTRVITFVPVSPLFLLSLSVFIYNYISSYFKSLKLTKIKKRREVFFSYFSIGLLIPPLYTLHSRFLLRPDLQIINLIIFAQNFSLKYIEEVYCNIIGGRAHFYNFSYILYVLFAISAYFFESASNGFVLVCLFFITFCYYLNSIYNAIFACKTSLKINILSLNKKN</sequence>
<protein>
    <submittedName>
        <fullName evidence="7">Cdp-alcohol phosphatidyltransferase</fullName>
    </submittedName>
</protein>